<gene>
    <name evidence="1" type="ORF">N0F65_006539</name>
</gene>
<organism evidence="1 2">
    <name type="scientific">Lagenidium giganteum</name>
    <dbReference type="NCBI Taxonomy" id="4803"/>
    <lineage>
        <taxon>Eukaryota</taxon>
        <taxon>Sar</taxon>
        <taxon>Stramenopiles</taxon>
        <taxon>Oomycota</taxon>
        <taxon>Peronosporomycetes</taxon>
        <taxon>Pythiales</taxon>
        <taxon>Pythiaceae</taxon>
    </lineage>
</organism>
<reference evidence="1" key="2">
    <citation type="journal article" date="2023" name="Microbiol Resour">
        <title>Decontamination and Annotation of the Draft Genome Sequence of the Oomycete Lagenidium giganteum ARSEF 373.</title>
        <authorList>
            <person name="Morgan W.R."/>
            <person name="Tartar A."/>
        </authorList>
    </citation>
    <scope>NUCLEOTIDE SEQUENCE</scope>
    <source>
        <strain evidence="1">ARSEF 373</strain>
    </source>
</reference>
<comment type="caution">
    <text evidence="1">The sequence shown here is derived from an EMBL/GenBank/DDBJ whole genome shotgun (WGS) entry which is preliminary data.</text>
</comment>
<protein>
    <submittedName>
        <fullName evidence="1">Uncharacterized protein</fullName>
    </submittedName>
</protein>
<dbReference type="Gene3D" id="1.20.890.10">
    <property type="entry name" value="cAMP-dependent protein kinase regulatory subunit, dimerization-anchoring domain"/>
    <property type="match status" value="1"/>
</dbReference>
<keyword evidence="2" id="KW-1185">Reference proteome</keyword>
<dbReference type="EMBL" id="DAKRPA010000308">
    <property type="protein sequence ID" value="DAZ93551.1"/>
    <property type="molecule type" value="Genomic_DNA"/>
</dbReference>
<evidence type="ECO:0000313" key="1">
    <source>
        <dbReference type="EMBL" id="DAZ93551.1"/>
    </source>
</evidence>
<evidence type="ECO:0000313" key="2">
    <source>
        <dbReference type="Proteomes" id="UP001146120"/>
    </source>
</evidence>
<reference evidence="1" key="1">
    <citation type="submission" date="2022-11" db="EMBL/GenBank/DDBJ databases">
        <authorList>
            <person name="Morgan W.R."/>
            <person name="Tartar A."/>
        </authorList>
    </citation>
    <scope>NUCLEOTIDE SEQUENCE</scope>
    <source>
        <strain evidence="1">ARSEF 373</strain>
    </source>
</reference>
<name>A0AAV2YHZ7_9STRA</name>
<dbReference type="AlphaFoldDB" id="A0AAV2YHZ7"/>
<sequence length="99" mass="11174">MSAVDEATRALLRQLIANVQREDNRKDVEYMLEHIVPLLLPAITHLLQSVEANEARMDAGDQNALPIKPIDHLAKYLLRNNPRYNEPVSTLLQSSMGIT</sequence>
<dbReference type="Proteomes" id="UP001146120">
    <property type="component" value="Unassembled WGS sequence"/>
</dbReference>
<accession>A0AAV2YHZ7</accession>
<proteinExistence type="predicted"/>